<feature type="region of interest" description="Disordered" evidence="1">
    <location>
        <begin position="896"/>
        <end position="927"/>
    </location>
</feature>
<feature type="compositionally biased region" description="Basic and acidic residues" evidence="1">
    <location>
        <begin position="1553"/>
        <end position="1579"/>
    </location>
</feature>
<feature type="compositionally biased region" description="Basic and acidic residues" evidence="1">
    <location>
        <begin position="843"/>
        <end position="856"/>
    </location>
</feature>
<feature type="compositionally biased region" description="Basic and acidic residues" evidence="1">
    <location>
        <begin position="182"/>
        <end position="193"/>
    </location>
</feature>
<evidence type="ECO:0000256" key="1">
    <source>
        <dbReference type="SAM" id="MobiDB-lite"/>
    </source>
</evidence>
<feature type="compositionally biased region" description="Acidic residues" evidence="1">
    <location>
        <begin position="23"/>
        <end position="33"/>
    </location>
</feature>
<feature type="region of interest" description="Disordered" evidence="1">
    <location>
        <begin position="1691"/>
        <end position="1716"/>
    </location>
</feature>
<dbReference type="VEuPathDB" id="CryptoDB:Cvel_23907"/>
<reference evidence="2" key="1">
    <citation type="submission" date="2014-11" db="EMBL/GenBank/DDBJ databases">
        <authorList>
            <person name="Otto D Thomas"/>
            <person name="Naeem Raeece"/>
        </authorList>
    </citation>
    <scope>NUCLEOTIDE SEQUENCE</scope>
</reference>
<feature type="compositionally biased region" description="Low complexity" evidence="1">
    <location>
        <begin position="1705"/>
        <end position="1715"/>
    </location>
</feature>
<dbReference type="EMBL" id="CDMZ01001682">
    <property type="protein sequence ID" value="CEM36184.1"/>
    <property type="molecule type" value="Genomic_DNA"/>
</dbReference>
<feature type="compositionally biased region" description="Basic and acidic residues" evidence="1">
    <location>
        <begin position="350"/>
        <end position="385"/>
    </location>
</feature>
<feature type="compositionally biased region" description="Basic and acidic residues" evidence="1">
    <location>
        <begin position="51"/>
        <end position="72"/>
    </location>
</feature>
<feature type="region of interest" description="Disordered" evidence="1">
    <location>
        <begin position="549"/>
        <end position="584"/>
    </location>
</feature>
<feature type="region of interest" description="Disordered" evidence="1">
    <location>
        <begin position="332"/>
        <end position="419"/>
    </location>
</feature>
<feature type="region of interest" description="Disordered" evidence="1">
    <location>
        <begin position="1624"/>
        <end position="1678"/>
    </location>
</feature>
<feature type="compositionally biased region" description="Polar residues" evidence="1">
    <location>
        <begin position="224"/>
        <end position="234"/>
    </location>
</feature>
<feature type="compositionally biased region" description="Acidic residues" evidence="1">
    <location>
        <begin position="1658"/>
        <end position="1673"/>
    </location>
</feature>
<feature type="compositionally biased region" description="Basic residues" evidence="1">
    <location>
        <begin position="271"/>
        <end position="281"/>
    </location>
</feature>
<gene>
    <name evidence="2" type="ORF">Cvel_23907</name>
</gene>
<feature type="compositionally biased region" description="Basic residues" evidence="1">
    <location>
        <begin position="783"/>
        <end position="795"/>
    </location>
</feature>
<feature type="region of interest" description="Disordered" evidence="1">
    <location>
        <begin position="182"/>
        <end position="287"/>
    </location>
</feature>
<name>A0A0G4GYF9_9ALVE</name>
<feature type="compositionally biased region" description="Pro residues" evidence="1">
    <location>
        <begin position="1192"/>
        <end position="1202"/>
    </location>
</feature>
<evidence type="ECO:0000313" key="2">
    <source>
        <dbReference type="EMBL" id="CEM36184.1"/>
    </source>
</evidence>
<feature type="compositionally biased region" description="Polar residues" evidence="1">
    <location>
        <begin position="1329"/>
        <end position="1344"/>
    </location>
</feature>
<feature type="region of interest" description="Disordered" evidence="1">
    <location>
        <begin position="1190"/>
        <end position="1232"/>
    </location>
</feature>
<feature type="region of interest" description="Disordered" evidence="1">
    <location>
        <begin position="820"/>
        <end position="863"/>
    </location>
</feature>
<proteinExistence type="predicted"/>
<feature type="region of interest" description="Disordered" evidence="1">
    <location>
        <begin position="1749"/>
        <end position="1776"/>
    </location>
</feature>
<feature type="region of interest" description="Disordered" evidence="1">
    <location>
        <begin position="1499"/>
        <end position="1579"/>
    </location>
</feature>
<accession>A0A0G4GYF9</accession>
<feature type="region of interest" description="Disordered" evidence="1">
    <location>
        <begin position="1"/>
        <end position="107"/>
    </location>
</feature>
<feature type="region of interest" description="Disordered" evidence="1">
    <location>
        <begin position="731"/>
        <end position="803"/>
    </location>
</feature>
<feature type="compositionally biased region" description="Basic and acidic residues" evidence="1">
    <location>
        <begin position="409"/>
        <end position="419"/>
    </location>
</feature>
<feature type="region of interest" description="Disordered" evidence="1">
    <location>
        <begin position="1038"/>
        <end position="1065"/>
    </location>
</feature>
<protein>
    <submittedName>
        <fullName evidence="2">Uncharacterized protein</fullName>
    </submittedName>
</protein>
<feature type="compositionally biased region" description="Polar residues" evidence="1">
    <location>
        <begin position="563"/>
        <end position="575"/>
    </location>
</feature>
<sequence length="1776" mass="195340">MSIHSTQPQHGCPPAALEAPCEQSEESAGEEGGTECAERDGGSDSLNEGPVEGRGRRQDNRGEGHERQRDTDAYSSSASSRRSCDEDPQGTHPSPPPSSEARSFAKTAPRLPVMLRLLVSDQQPILRSAASGRPFLPPVAIPPSTLRESRLARLFEQQPFTSRLRRVREDLDAVEVQLKRAEQEKEVQQRETLRLQVQRSKRGAPDGSLGSASGTEWAEGESQPDPTETETQPHYNMRNLEDLDGVEGCKGKGRDSRGVKGSQIEVGGQGRRGRHRGKKGNGKGVVFGTSIPILHNISKRRRSSRHCGQPFEIRRRIPPSELQIAVLRSSHTGAGEHPEPVCEHGSGSSQRKESGHSKGKGKERLSGLSEEKHNREKREQSEGDRGGGSLGEIPPKRSTPAPLLPMSKQENKKERGGVKCERERERLQCGGHRLISFEVNGVDRLASLGNLIKSFKSERRHIQLSCALIRLFFLQETDEKGGGGGRRPLLPSRNFRVSLKYFQTPPLPPLTSTGRCRTAPLPALFSFGAPGSCTSSPVPIPTVLSLSGGLPLPLPSDRRRQQDQQGVTRSRSSPANLEAGSKKRLSEELHGFSDTLSMLNSPWLLPRNRSAETLENGVDMAGLTAGGALVKLCQEGRLDLEVTEFHKHQLVFTRGPFAAALVSAHLTVKGSQWNVTSAFRDLLDSRISVELSASRLLSLLPTDTRTILENRILEETEVELQVRYHDSDNKAVSSLRVPEGTAQSVSSRCGSPDRTSTAASEETEREGKRRPSEPPVATFSLLLKRRRRKGRGRRHSSLDSPLSAFSSTDRITLHLFDSTRRRREEDASAGKPLELWGAARGSAGEREKRADKKPDRAQSNTKTIAKHQLRDHLQNPQRVADSKLAYRTIPIKRVSDPKKRRNVAGEGTPGMVLKSQVPAGPRPTNMPRRRERHLAAAESAQQDQDLLSLWPRSVIRAVVAARRSRHDIVTREVGQLAVSRAAENEDVDLDLNGRSDLEFDFQTAAVTSLGVDVDALCTTVKKGVVDLIRQPLHASTIARQEEEEEERRQGVAPSAQLWKGKKTQDAATGTHWRTFPLPHTNESQAASPGYCRFASFRRTTLACHPETQAPRFHPNAGKPQCERLKCIRRIRQIQKEEETVSGPNLRFTSAYNRARSRRQKRFLRLKGRTICEKMRRTAAERKEAYETFKKLFPPPVPPPSPDPDFQEPQRAHFNPPSSQDSFDAVSDGPGADEATAAFGDTIAPYKRHSEPAVPRQYNQIQGSAALYARAVSFTMDMKKHMAGVRLPLSPRDSPEDALKDETELALEKGAAAVNLGFVPPNATPLEKSGFSSVKNAPIRRNSTPGRPAEGILEQEGEEADRRRSDPGPCSGFDKQRELKHTQRAPGQFDRSGPLPVIAEGGSVVERHLDMHAGKIERHPTDAPSPFPSLRTEEADPAVPLVKSLAAFSAAEARRGKQKRAAPTFTQETQTGPALLPVGARVDDMRSPFRRALPLRLHCALPAPPSDTKPAEEAPTEPEGSEAAERASSALGNFDVEGTGGEEGDRPLVGQRGEGSEQHGEGEEGIMENEKERGTFGWIDRGDVDEIEHHTVSVPEAFSFLRGELREESDRPNSLALQNQNANLHPARARPHEGPSGHPTFSPQADVWRPSPGFRGFESSDEGGESEEEDEEENPYSKRFGFGLPIVGSILPQFRPGHTGAGKAGNGNDNNMGASGPAEKQAWRLMLCSMGVSSVDSKGVLPRAFEQRRKTKEIRLGPPRRPDISEYVPQNIRRKQA</sequence>
<feature type="compositionally biased region" description="Basic and acidic residues" evidence="1">
    <location>
        <begin position="247"/>
        <end position="258"/>
    </location>
</feature>
<organism evidence="2">
    <name type="scientific">Chromera velia CCMP2878</name>
    <dbReference type="NCBI Taxonomy" id="1169474"/>
    <lineage>
        <taxon>Eukaryota</taxon>
        <taxon>Sar</taxon>
        <taxon>Alveolata</taxon>
        <taxon>Colpodellida</taxon>
        <taxon>Chromeraceae</taxon>
        <taxon>Chromera</taxon>
    </lineage>
</organism>
<feature type="region of interest" description="Disordered" evidence="1">
    <location>
        <begin position="1318"/>
        <end position="1395"/>
    </location>
</feature>